<feature type="transmembrane region" description="Helical" evidence="6">
    <location>
        <begin position="275"/>
        <end position="295"/>
    </location>
</feature>
<dbReference type="SUPFAM" id="SSF103481">
    <property type="entry name" value="Multidrug resistance efflux transporter EmrE"/>
    <property type="match status" value="2"/>
</dbReference>
<evidence type="ECO:0000256" key="5">
    <source>
        <dbReference type="ARBA" id="ARBA00023136"/>
    </source>
</evidence>
<name>A0ABX2CDK6_9BRAD</name>
<evidence type="ECO:0000256" key="2">
    <source>
        <dbReference type="ARBA" id="ARBA00022475"/>
    </source>
</evidence>
<feature type="transmembrane region" description="Helical" evidence="6">
    <location>
        <begin position="125"/>
        <end position="148"/>
    </location>
</feature>
<dbReference type="InterPro" id="IPR037185">
    <property type="entry name" value="EmrE-like"/>
</dbReference>
<feature type="transmembrane region" description="Helical" evidence="6">
    <location>
        <begin position="101"/>
        <end position="118"/>
    </location>
</feature>
<evidence type="ECO:0000256" key="3">
    <source>
        <dbReference type="ARBA" id="ARBA00022692"/>
    </source>
</evidence>
<keyword evidence="2" id="KW-1003">Cell membrane</keyword>
<dbReference type="PANTHER" id="PTHR32322">
    <property type="entry name" value="INNER MEMBRANE TRANSPORTER"/>
    <property type="match status" value="1"/>
</dbReference>
<dbReference type="Proteomes" id="UP000886476">
    <property type="component" value="Unassembled WGS sequence"/>
</dbReference>
<comment type="caution">
    <text evidence="8">The sequence shown here is derived from an EMBL/GenBank/DDBJ whole genome shotgun (WGS) entry which is preliminary data.</text>
</comment>
<feature type="transmembrane region" description="Helical" evidence="6">
    <location>
        <begin position="191"/>
        <end position="209"/>
    </location>
</feature>
<keyword evidence="3 6" id="KW-0812">Transmembrane</keyword>
<dbReference type="InterPro" id="IPR050638">
    <property type="entry name" value="AA-Vitamin_Transporters"/>
</dbReference>
<dbReference type="InterPro" id="IPR000620">
    <property type="entry name" value="EamA_dom"/>
</dbReference>
<organism evidence="8 9">
    <name type="scientific">Bradyrhizobium aeschynomenes</name>
    <dbReference type="NCBI Taxonomy" id="2734909"/>
    <lineage>
        <taxon>Bacteria</taxon>
        <taxon>Pseudomonadati</taxon>
        <taxon>Pseudomonadota</taxon>
        <taxon>Alphaproteobacteria</taxon>
        <taxon>Hyphomicrobiales</taxon>
        <taxon>Nitrobacteraceae</taxon>
        <taxon>Bradyrhizobium</taxon>
    </lineage>
</organism>
<feature type="transmembrane region" description="Helical" evidence="6">
    <location>
        <begin position="39"/>
        <end position="59"/>
    </location>
</feature>
<dbReference type="EMBL" id="JABFDN010000004">
    <property type="protein sequence ID" value="NPU66311.1"/>
    <property type="molecule type" value="Genomic_DNA"/>
</dbReference>
<dbReference type="PANTHER" id="PTHR32322:SF18">
    <property type="entry name" value="S-ADENOSYLMETHIONINE_S-ADENOSYLHOMOCYSTEINE TRANSPORTER"/>
    <property type="match status" value="1"/>
</dbReference>
<evidence type="ECO:0000256" key="6">
    <source>
        <dbReference type="SAM" id="Phobius"/>
    </source>
</evidence>
<evidence type="ECO:0000256" key="1">
    <source>
        <dbReference type="ARBA" id="ARBA00004651"/>
    </source>
</evidence>
<feature type="transmembrane region" description="Helical" evidence="6">
    <location>
        <begin position="251"/>
        <end position="269"/>
    </location>
</feature>
<comment type="subcellular location">
    <subcellularLocation>
        <location evidence="1">Cell membrane</location>
        <topology evidence="1">Multi-pass membrane protein</topology>
    </subcellularLocation>
</comment>
<feature type="transmembrane region" description="Helical" evidence="6">
    <location>
        <begin position="71"/>
        <end position="95"/>
    </location>
</feature>
<evidence type="ECO:0000313" key="9">
    <source>
        <dbReference type="Proteomes" id="UP000886476"/>
    </source>
</evidence>
<feature type="domain" description="EamA" evidence="7">
    <location>
        <begin position="10"/>
        <end position="141"/>
    </location>
</feature>
<keyword evidence="5 6" id="KW-0472">Membrane</keyword>
<reference evidence="8" key="1">
    <citation type="submission" date="2020-05" db="EMBL/GenBank/DDBJ databases">
        <title>Nod-independent and nitrogen-fixing Bradyrhizobium aeschynomene sp. nov. isolated from nodules of Aeschynomene indica.</title>
        <authorList>
            <person name="Zhang Z."/>
        </authorList>
    </citation>
    <scope>NUCLEOTIDE SEQUENCE</scope>
    <source>
        <strain evidence="8">83012</strain>
    </source>
</reference>
<protein>
    <submittedName>
        <fullName evidence="8">EamA family transporter</fullName>
    </submittedName>
</protein>
<dbReference type="RefSeq" id="WP_172111400.1">
    <property type="nucleotide sequence ID" value="NZ_JABFDN010000004.1"/>
</dbReference>
<accession>A0ABX2CDK6</accession>
<feature type="transmembrane region" description="Helical" evidence="6">
    <location>
        <begin position="160"/>
        <end position="179"/>
    </location>
</feature>
<sequence length="329" mass="35084">MRVRKTSASAALCLIFVILIWGVNWLVIKDALRVAPPLFFTGLRLLGGAVAIAAARLALGHQLRLGDHGRLNLFAVGMLQMACGLGLSLVGLQYLDIGRSALIFYTMPLWLAIIEWVFDGRRQTGFELAAIGSGLGGIMLLGANGLGLPAVPTSFNNAEGVALLLIAAICWALGTWLANRTRSDIDVWSRTIFQLATSGAAVMTASIVLEPHLDVEQLSALAVPIAFNCIVATGLAFVAWYYALASIPARIASQSLVLIPVVALMSALILQGEELALQTVLACVLIIMGVTIVIWQREEQPSRNSTVRASFSQIDEADKHQAGVSRSGL</sequence>
<feature type="transmembrane region" description="Helical" evidence="6">
    <location>
        <begin position="221"/>
        <end position="244"/>
    </location>
</feature>
<evidence type="ECO:0000259" key="7">
    <source>
        <dbReference type="Pfam" id="PF00892"/>
    </source>
</evidence>
<proteinExistence type="predicted"/>
<dbReference type="Pfam" id="PF00892">
    <property type="entry name" value="EamA"/>
    <property type="match status" value="2"/>
</dbReference>
<evidence type="ECO:0000313" key="8">
    <source>
        <dbReference type="EMBL" id="NPU66311.1"/>
    </source>
</evidence>
<feature type="domain" description="EamA" evidence="7">
    <location>
        <begin position="160"/>
        <end position="294"/>
    </location>
</feature>
<feature type="transmembrane region" description="Helical" evidence="6">
    <location>
        <begin position="7"/>
        <end position="27"/>
    </location>
</feature>
<evidence type="ECO:0000256" key="4">
    <source>
        <dbReference type="ARBA" id="ARBA00022989"/>
    </source>
</evidence>
<keyword evidence="9" id="KW-1185">Reference proteome</keyword>
<keyword evidence="4 6" id="KW-1133">Transmembrane helix</keyword>
<gene>
    <name evidence="8" type="ORF">HL667_15005</name>
</gene>